<reference evidence="4" key="1">
    <citation type="journal article" date="2014" name="Proc. Natl. Acad. Sci. U.S.A.">
        <title>Extensive sampling of basidiomycete genomes demonstrates inadequacy of the white-rot/brown-rot paradigm for wood decay fungi.</title>
        <authorList>
            <person name="Riley R."/>
            <person name="Salamov A.A."/>
            <person name="Brown D.W."/>
            <person name="Nagy L.G."/>
            <person name="Floudas D."/>
            <person name="Held B.W."/>
            <person name="Levasseur A."/>
            <person name="Lombard V."/>
            <person name="Morin E."/>
            <person name="Otillar R."/>
            <person name="Lindquist E.A."/>
            <person name="Sun H."/>
            <person name="LaButti K.M."/>
            <person name="Schmutz J."/>
            <person name="Jabbour D."/>
            <person name="Luo H."/>
            <person name="Baker S.E."/>
            <person name="Pisabarro A.G."/>
            <person name="Walton J.D."/>
            <person name="Blanchette R.A."/>
            <person name="Henrissat B."/>
            <person name="Martin F."/>
            <person name="Cullen D."/>
            <person name="Hibbett D.S."/>
            <person name="Grigoriev I.V."/>
        </authorList>
    </citation>
    <scope>NUCLEOTIDE SEQUENCE [LARGE SCALE GENOMIC DNA]</scope>
    <source>
        <strain evidence="4">MUCL 33604</strain>
    </source>
</reference>
<protein>
    <recommendedName>
        <fullName evidence="2">DUF6532 domain-containing protein</fullName>
    </recommendedName>
</protein>
<dbReference type="AlphaFoldDB" id="A0A067QA00"/>
<dbReference type="Proteomes" id="UP000027265">
    <property type="component" value="Unassembled WGS sequence"/>
</dbReference>
<dbReference type="HOGENOM" id="CLU_024942_0_0_1"/>
<proteinExistence type="predicted"/>
<feature type="compositionally biased region" description="Polar residues" evidence="1">
    <location>
        <begin position="1"/>
        <end position="17"/>
    </location>
</feature>
<dbReference type="Pfam" id="PF20149">
    <property type="entry name" value="DUF6532"/>
    <property type="match status" value="1"/>
</dbReference>
<feature type="region of interest" description="Disordered" evidence="1">
    <location>
        <begin position="255"/>
        <end position="402"/>
    </location>
</feature>
<feature type="compositionally biased region" description="Low complexity" evidence="1">
    <location>
        <begin position="374"/>
        <end position="395"/>
    </location>
</feature>
<evidence type="ECO:0000256" key="1">
    <source>
        <dbReference type="SAM" id="MobiDB-lite"/>
    </source>
</evidence>
<dbReference type="InParanoid" id="A0A067QA00"/>
<gene>
    <name evidence="3" type="ORF">JAAARDRAFT_187284</name>
</gene>
<feature type="compositionally biased region" description="Polar residues" evidence="1">
    <location>
        <begin position="125"/>
        <end position="134"/>
    </location>
</feature>
<organism evidence="3 4">
    <name type="scientific">Jaapia argillacea MUCL 33604</name>
    <dbReference type="NCBI Taxonomy" id="933084"/>
    <lineage>
        <taxon>Eukaryota</taxon>
        <taxon>Fungi</taxon>
        <taxon>Dikarya</taxon>
        <taxon>Basidiomycota</taxon>
        <taxon>Agaricomycotina</taxon>
        <taxon>Agaricomycetes</taxon>
        <taxon>Agaricomycetidae</taxon>
        <taxon>Jaapiales</taxon>
        <taxon>Jaapiaceae</taxon>
        <taxon>Jaapia</taxon>
    </lineage>
</organism>
<accession>A0A067QA00</accession>
<keyword evidence="4" id="KW-1185">Reference proteome</keyword>
<feature type="compositionally biased region" description="Basic and acidic residues" evidence="1">
    <location>
        <begin position="363"/>
        <end position="373"/>
    </location>
</feature>
<evidence type="ECO:0000313" key="3">
    <source>
        <dbReference type="EMBL" id="KDQ63883.1"/>
    </source>
</evidence>
<evidence type="ECO:0000313" key="4">
    <source>
        <dbReference type="Proteomes" id="UP000027265"/>
    </source>
</evidence>
<sequence>MASRRSSTRLANTTQPVASGEPTVNIPPDNKSKTPRLTIKGPSINLAAPGIQPGEETITPTKATKGKGKGGTSASTVLPETNTEIVIPGAEQKKRGRGASTIARKPPTKKSNANQDPVDVGQAPAQLTSITTPQLRDPLPPRAKRVVDPGAPDKPAAQRTSEEVTADAKRKALFEAELEELEAKKIATMARMRVEQMLADGEEEQNTIRHITDLQDPEDDDGEVAVADGQDEIEARVDDEDKMDVNDEAIAEVPANADIEASQTTRKVKKKKAQNKGELRAAVDAAGKDVLGAIKKPTTETGAKPLYSSGLTAAYKKKAAQKSKDSSVSLGGLAEEDAEGAPPPKGSKLQGPQRTNELVAIDSHSDSETETKTLPKPVTKTTRTKTQPKATATPKRNTPKSATVKVTNIQPEVVLQQLQLSVATQDESKLPDFTLPTWVSVFLPTLYACFGSSRKPWTLFTMTIESVPIVVKVFAKCFPGVKFNITLNGKVFKTAIDRINEKRSFIGRRALEIVAEYFSNSPYAHDASEIAKYAQWASRPNGPGIFKDPTPIDCKVSPQDPKYVRPQGIFESDFVIALLSTFLKSTKGSKEDFGYPKGAIAMAAAAIERAFQAYVSGAQCEPKKFSRANYTDVVNQYLKHAHSLSESRWKRILEACGSVQAPQDAAPEVVMDTSSLYLRDSLYIPSSPIQGSDDESE</sequence>
<dbReference type="EMBL" id="KL197709">
    <property type="protein sequence ID" value="KDQ63883.1"/>
    <property type="molecule type" value="Genomic_DNA"/>
</dbReference>
<feature type="region of interest" description="Disordered" evidence="1">
    <location>
        <begin position="1"/>
        <end position="167"/>
    </location>
</feature>
<feature type="domain" description="DUF6532" evidence="2">
    <location>
        <begin position="561"/>
        <end position="641"/>
    </location>
</feature>
<name>A0A067QA00_9AGAM</name>
<evidence type="ECO:0000259" key="2">
    <source>
        <dbReference type="Pfam" id="PF20149"/>
    </source>
</evidence>
<dbReference type="OrthoDB" id="3070163at2759"/>
<dbReference type="InterPro" id="IPR045341">
    <property type="entry name" value="DUF6532"/>
</dbReference>